<feature type="transmembrane region" description="Helical" evidence="8">
    <location>
        <begin position="126"/>
        <end position="150"/>
    </location>
</feature>
<dbReference type="InterPro" id="IPR000276">
    <property type="entry name" value="GPCR_Rhodpsn"/>
</dbReference>
<evidence type="ECO:0000256" key="7">
    <source>
        <dbReference type="ARBA" id="ARBA00023224"/>
    </source>
</evidence>
<evidence type="ECO:0000259" key="9">
    <source>
        <dbReference type="PROSITE" id="PS50262"/>
    </source>
</evidence>
<evidence type="ECO:0000256" key="6">
    <source>
        <dbReference type="ARBA" id="ARBA00023170"/>
    </source>
</evidence>
<dbReference type="Gene3D" id="1.20.1070.10">
    <property type="entry name" value="Rhodopsin 7-helix transmembrane proteins"/>
    <property type="match status" value="1"/>
</dbReference>
<accession>A0ABM4DAF2</accession>
<keyword evidence="4" id="KW-0297">G-protein coupled receptor</keyword>
<evidence type="ECO:0000256" key="2">
    <source>
        <dbReference type="ARBA" id="ARBA00022692"/>
    </source>
</evidence>
<protein>
    <submittedName>
        <fullName evidence="11">Opsin-3</fullName>
    </submittedName>
</protein>
<gene>
    <name evidence="11" type="primary">LOC100213665</name>
</gene>
<dbReference type="Proteomes" id="UP001652625">
    <property type="component" value="Chromosome 13"/>
</dbReference>
<dbReference type="RefSeq" id="XP_065671321.1">
    <property type="nucleotide sequence ID" value="XM_065815249.1"/>
</dbReference>
<keyword evidence="6" id="KW-0675">Receptor</keyword>
<dbReference type="PANTHER" id="PTHR24240">
    <property type="entry name" value="OPSIN"/>
    <property type="match status" value="1"/>
</dbReference>
<keyword evidence="2 8" id="KW-0812">Transmembrane</keyword>
<feature type="domain" description="G-protein coupled receptors family 1 profile" evidence="9">
    <location>
        <begin position="21"/>
        <end position="278"/>
    </location>
</feature>
<evidence type="ECO:0000256" key="1">
    <source>
        <dbReference type="ARBA" id="ARBA00004141"/>
    </source>
</evidence>
<organism evidence="10 11">
    <name type="scientific">Hydra vulgaris</name>
    <name type="common">Hydra</name>
    <name type="synonym">Hydra attenuata</name>
    <dbReference type="NCBI Taxonomy" id="6087"/>
    <lineage>
        <taxon>Eukaryota</taxon>
        <taxon>Metazoa</taxon>
        <taxon>Cnidaria</taxon>
        <taxon>Hydrozoa</taxon>
        <taxon>Hydroidolina</taxon>
        <taxon>Anthoathecata</taxon>
        <taxon>Aplanulata</taxon>
        <taxon>Hydridae</taxon>
        <taxon>Hydra</taxon>
    </lineage>
</organism>
<dbReference type="InterPro" id="IPR017452">
    <property type="entry name" value="GPCR_Rhodpsn_7TM"/>
</dbReference>
<keyword evidence="3 8" id="KW-1133">Transmembrane helix</keyword>
<feature type="transmembrane region" description="Helical" evidence="8">
    <location>
        <begin position="6"/>
        <end position="30"/>
    </location>
</feature>
<feature type="transmembrane region" description="Helical" evidence="8">
    <location>
        <begin position="83"/>
        <end position="105"/>
    </location>
</feature>
<feature type="transmembrane region" description="Helical" evidence="8">
    <location>
        <begin position="259"/>
        <end position="281"/>
    </location>
</feature>
<comment type="subcellular location">
    <subcellularLocation>
        <location evidence="1">Membrane</location>
        <topology evidence="1">Multi-pass membrane protein</topology>
    </subcellularLocation>
</comment>
<dbReference type="InterPro" id="IPR050125">
    <property type="entry name" value="GPCR_opsins"/>
</dbReference>
<keyword evidence="10" id="KW-1185">Reference proteome</keyword>
<evidence type="ECO:0000256" key="5">
    <source>
        <dbReference type="ARBA" id="ARBA00023136"/>
    </source>
</evidence>
<dbReference type="PROSITE" id="PS50262">
    <property type="entry name" value="G_PROTEIN_RECEP_F1_2"/>
    <property type="match status" value="1"/>
</dbReference>
<evidence type="ECO:0000256" key="3">
    <source>
        <dbReference type="ARBA" id="ARBA00022989"/>
    </source>
</evidence>
<dbReference type="GeneID" id="100213665"/>
<evidence type="ECO:0000256" key="4">
    <source>
        <dbReference type="ARBA" id="ARBA00023040"/>
    </source>
</evidence>
<feature type="transmembrane region" description="Helical" evidence="8">
    <location>
        <begin position="170"/>
        <end position="196"/>
    </location>
</feature>
<evidence type="ECO:0000313" key="10">
    <source>
        <dbReference type="Proteomes" id="UP001652625"/>
    </source>
</evidence>
<dbReference type="Pfam" id="PF00001">
    <property type="entry name" value="7tm_1"/>
    <property type="match status" value="1"/>
</dbReference>
<feature type="transmembrane region" description="Helical" evidence="8">
    <location>
        <begin position="42"/>
        <end position="63"/>
    </location>
</feature>
<sequence>MINARVSSVFLSLILVTSIVLNTTACYVILIKVKKKELTHLFIISISVANLLESIIGLIPELAALDEVLLRKTPLCITSSFTVFGLAITSITHLSVLSLIRTAAIKCPVLWRNFYLKICNKTWSKATLISVCYGYGFIWAMFPVIGWSKYDLDLNNKNCSLDWKLSQLDSLSYILTVLIFCYIFPGLVIALSSYICKKAVFRQKKSKFFHNKKNQPIDTLKKVYLRVCILSAITYFVIWTPYAIVCALTMLKIVISEELFTVVSIFSKLSTISNALINCFINKSFRKHLFNLRFIQLVIKKVFY</sequence>
<keyword evidence="5 8" id="KW-0472">Membrane</keyword>
<feature type="transmembrane region" description="Helical" evidence="8">
    <location>
        <begin position="223"/>
        <end position="253"/>
    </location>
</feature>
<dbReference type="SUPFAM" id="SSF81321">
    <property type="entry name" value="Family A G protein-coupled receptor-like"/>
    <property type="match status" value="1"/>
</dbReference>
<reference evidence="11" key="1">
    <citation type="submission" date="2025-08" db="UniProtKB">
        <authorList>
            <consortium name="RefSeq"/>
        </authorList>
    </citation>
    <scope>IDENTIFICATION</scope>
</reference>
<evidence type="ECO:0000256" key="8">
    <source>
        <dbReference type="SAM" id="Phobius"/>
    </source>
</evidence>
<proteinExistence type="predicted"/>
<dbReference type="PRINTS" id="PR00237">
    <property type="entry name" value="GPCRRHODOPSN"/>
</dbReference>
<evidence type="ECO:0000313" key="11">
    <source>
        <dbReference type="RefSeq" id="XP_065671321.1"/>
    </source>
</evidence>
<name>A0ABM4DAF2_HYDVU</name>
<keyword evidence="7" id="KW-0807">Transducer</keyword>